<protein>
    <submittedName>
        <fullName evidence="1">Uncharacterized protein</fullName>
    </submittedName>
</protein>
<dbReference type="GeneID" id="37031978"/>
<dbReference type="Proteomes" id="UP000245783">
    <property type="component" value="Unassembled WGS sequence"/>
</dbReference>
<evidence type="ECO:0000313" key="2">
    <source>
        <dbReference type="Proteomes" id="UP000245783"/>
    </source>
</evidence>
<name>A0A316VYL1_9BASI</name>
<dbReference type="RefSeq" id="XP_025369886.1">
    <property type="nucleotide sequence ID" value="XM_025510108.1"/>
</dbReference>
<organism evidence="1 2">
    <name type="scientific">Ceraceosorus guamensis</name>
    <dbReference type="NCBI Taxonomy" id="1522189"/>
    <lineage>
        <taxon>Eukaryota</taxon>
        <taxon>Fungi</taxon>
        <taxon>Dikarya</taxon>
        <taxon>Basidiomycota</taxon>
        <taxon>Ustilaginomycotina</taxon>
        <taxon>Exobasidiomycetes</taxon>
        <taxon>Ceraceosorales</taxon>
        <taxon>Ceraceosoraceae</taxon>
        <taxon>Ceraceosorus</taxon>
    </lineage>
</organism>
<accession>A0A316VYL1</accession>
<dbReference type="AlphaFoldDB" id="A0A316VYL1"/>
<evidence type="ECO:0000313" key="1">
    <source>
        <dbReference type="EMBL" id="PWN42726.1"/>
    </source>
</evidence>
<dbReference type="InParanoid" id="A0A316VYL1"/>
<reference evidence="1 2" key="1">
    <citation type="journal article" date="2018" name="Mol. Biol. Evol.">
        <title>Broad Genomic Sampling Reveals a Smut Pathogenic Ancestry of the Fungal Clade Ustilaginomycotina.</title>
        <authorList>
            <person name="Kijpornyongpan T."/>
            <person name="Mondo S.J."/>
            <person name="Barry K."/>
            <person name="Sandor L."/>
            <person name="Lee J."/>
            <person name="Lipzen A."/>
            <person name="Pangilinan J."/>
            <person name="LaButti K."/>
            <person name="Hainaut M."/>
            <person name="Henrissat B."/>
            <person name="Grigoriev I.V."/>
            <person name="Spatafora J.W."/>
            <person name="Aime M.C."/>
        </authorList>
    </citation>
    <scope>NUCLEOTIDE SEQUENCE [LARGE SCALE GENOMIC DNA]</scope>
    <source>
        <strain evidence="1 2">MCA 4658</strain>
    </source>
</reference>
<keyword evidence="2" id="KW-1185">Reference proteome</keyword>
<proteinExistence type="predicted"/>
<dbReference type="EMBL" id="KZ819376">
    <property type="protein sequence ID" value="PWN42726.1"/>
    <property type="molecule type" value="Genomic_DNA"/>
</dbReference>
<gene>
    <name evidence="1" type="ORF">IE81DRAFT_112911</name>
</gene>
<sequence length="160" mass="17997">MLARLGRIRERHGSQAEVSIQHLVASFGPCKLRKATQYCTCTVIAIRTIEQKIVLPIETNDSHFGNCALDKSRTNFVPGKTLWVVERRVQLLYRIQRSLCEGQCEWSTILSAQASRIQEWVTCLKDALRHPKGLDVVGVSAPGLQFCPLPPFGCCCRRLC</sequence>